<reference evidence="2" key="1">
    <citation type="submission" date="2022-01" db="EMBL/GenBank/DDBJ databases">
        <authorList>
            <person name="King R."/>
        </authorList>
    </citation>
    <scope>NUCLEOTIDE SEQUENCE</scope>
</reference>
<organism evidence="2 3">
    <name type="scientific">Psylliodes chrysocephalus</name>
    <dbReference type="NCBI Taxonomy" id="3402493"/>
    <lineage>
        <taxon>Eukaryota</taxon>
        <taxon>Metazoa</taxon>
        <taxon>Ecdysozoa</taxon>
        <taxon>Arthropoda</taxon>
        <taxon>Hexapoda</taxon>
        <taxon>Insecta</taxon>
        <taxon>Pterygota</taxon>
        <taxon>Neoptera</taxon>
        <taxon>Endopterygota</taxon>
        <taxon>Coleoptera</taxon>
        <taxon>Polyphaga</taxon>
        <taxon>Cucujiformia</taxon>
        <taxon>Chrysomeloidea</taxon>
        <taxon>Chrysomelidae</taxon>
        <taxon>Galerucinae</taxon>
        <taxon>Alticini</taxon>
        <taxon>Psylliodes</taxon>
    </lineage>
</organism>
<feature type="transmembrane region" description="Helical" evidence="1">
    <location>
        <begin position="127"/>
        <end position="149"/>
    </location>
</feature>
<name>A0A9P0CTV0_9CUCU</name>
<keyword evidence="1" id="KW-1133">Transmembrane helix</keyword>
<proteinExistence type="predicted"/>
<keyword evidence="1" id="KW-0472">Membrane</keyword>
<evidence type="ECO:0000313" key="2">
    <source>
        <dbReference type="EMBL" id="CAH1104597.1"/>
    </source>
</evidence>
<evidence type="ECO:0000313" key="3">
    <source>
        <dbReference type="Proteomes" id="UP001153636"/>
    </source>
</evidence>
<dbReference type="AlphaFoldDB" id="A0A9P0CTV0"/>
<keyword evidence="3" id="KW-1185">Reference proteome</keyword>
<dbReference type="EMBL" id="OV651829">
    <property type="protein sequence ID" value="CAH1104597.1"/>
    <property type="molecule type" value="Genomic_DNA"/>
</dbReference>
<accession>A0A9P0CTV0</accession>
<dbReference type="OrthoDB" id="6779810at2759"/>
<dbReference type="Proteomes" id="UP001153636">
    <property type="component" value="Chromosome 17"/>
</dbReference>
<feature type="transmembrane region" description="Helical" evidence="1">
    <location>
        <begin position="61"/>
        <end position="84"/>
    </location>
</feature>
<gene>
    <name evidence="2" type="ORF">PSYICH_LOCUS5387</name>
</gene>
<keyword evidence="1" id="KW-0812">Transmembrane</keyword>
<protein>
    <submittedName>
        <fullName evidence="2">Uncharacterized protein</fullName>
    </submittedName>
</protein>
<evidence type="ECO:0000256" key="1">
    <source>
        <dbReference type="SAM" id="Phobius"/>
    </source>
</evidence>
<sequence>MNCEAIEDCRTFTMAESYGLPGGFSFRSIQKTLLNTLISVRAPIVDYQEARGVSRDEKVTFLNLMTSLCTHAYTAAITILVMLWNLAPLLDGFVYFTRFALDKMIDILETDDPKEKALKAAMFTGEIIVICFLMFMIVGLIFLPVFVLISKIFSKIWTMISW</sequence>